<proteinExistence type="predicted"/>
<reference evidence="1" key="1">
    <citation type="journal article" date="2014" name="Int. J. Syst. Evol. Microbiol.">
        <title>Complete genome sequence of Corynebacterium casei LMG S-19264T (=DSM 44701T), isolated from a smear-ripened cheese.</title>
        <authorList>
            <consortium name="US DOE Joint Genome Institute (JGI-PGF)"/>
            <person name="Walter F."/>
            <person name="Albersmeier A."/>
            <person name="Kalinowski J."/>
            <person name="Ruckert C."/>
        </authorList>
    </citation>
    <scope>NUCLEOTIDE SEQUENCE</scope>
    <source>
        <strain evidence="1">CGMCC 1.15794</strain>
    </source>
</reference>
<organism evidence="1 2">
    <name type="scientific">Microbacterium album</name>
    <dbReference type="NCBI Taxonomy" id="2053191"/>
    <lineage>
        <taxon>Bacteria</taxon>
        <taxon>Bacillati</taxon>
        <taxon>Actinomycetota</taxon>
        <taxon>Actinomycetes</taxon>
        <taxon>Micrococcales</taxon>
        <taxon>Microbacteriaceae</taxon>
        <taxon>Microbacterium</taxon>
    </lineage>
</organism>
<keyword evidence="2" id="KW-1185">Reference proteome</keyword>
<accession>A0A917IEU1</accession>
<gene>
    <name evidence="1" type="ORF">GCM10010921_21590</name>
</gene>
<reference evidence="1" key="2">
    <citation type="submission" date="2020-09" db="EMBL/GenBank/DDBJ databases">
        <authorList>
            <person name="Sun Q."/>
            <person name="Zhou Y."/>
        </authorList>
    </citation>
    <scope>NUCLEOTIDE SEQUENCE</scope>
    <source>
        <strain evidence="1">CGMCC 1.15794</strain>
    </source>
</reference>
<comment type="caution">
    <text evidence="1">The sequence shown here is derived from an EMBL/GenBank/DDBJ whole genome shotgun (WGS) entry which is preliminary data.</text>
</comment>
<evidence type="ECO:0000313" key="2">
    <source>
        <dbReference type="Proteomes" id="UP000657592"/>
    </source>
</evidence>
<name>A0A917IEU1_9MICO</name>
<sequence>MPHFDIHRDVYPEQLLAIVQDEIRRTEREQARRDAATRRRCERRAARRDRIARWLGR</sequence>
<dbReference type="AlphaFoldDB" id="A0A917IEU1"/>
<dbReference type="Proteomes" id="UP000657592">
    <property type="component" value="Unassembled WGS sequence"/>
</dbReference>
<protein>
    <submittedName>
        <fullName evidence="1">Uncharacterized protein</fullName>
    </submittedName>
</protein>
<dbReference type="EMBL" id="BMJY01000009">
    <property type="protein sequence ID" value="GGH45894.1"/>
    <property type="molecule type" value="Genomic_DNA"/>
</dbReference>
<dbReference type="RefSeq" id="WP_188756299.1">
    <property type="nucleotide sequence ID" value="NZ_BMJY01000009.1"/>
</dbReference>
<evidence type="ECO:0000313" key="1">
    <source>
        <dbReference type="EMBL" id="GGH45894.1"/>
    </source>
</evidence>